<dbReference type="WBParaSite" id="L893_g31235.t2">
    <property type="protein sequence ID" value="L893_g31235.t2"/>
    <property type="gene ID" value="L893_g31235"/>
</dbReference>
<dbReference type="Proteomes" id="UP000095287">
    <property type="component" value="Unplaced"/>
</dbReference>
<organism evidence="9 10">
    <name type="scientific">Steinernema glaseri</name>
    <dbReference type="NCBI Taxonomy" id="37863"/>
    <lineage>
        <taxon>Eukaryota</taxon>
        <taxon>Metazoa</taxon>
        <taxon>Ecdysozoa</taxon>
        <taxon>Nematoda</taxon>
        <taxon>Chromadorea</taxon>
        <taxon>Rhabditida</taxon>
        <taxon>Tylenchina</taxon>
        <taxon>Panagrolaimomorpha</taxon>
        <taxon>Strongyloidoidea</taxon>
        <taxon>Steinernematidae</taxon>
        <taxon>Steinernema</taxon>
    </lineage>
</organism>
<evidence type="ECO:0000256" key="6">
    <source>
        <dbReference type="ARBA" id="ARBA00022687"/>
    </source>
</evidence>
<keyword evidence="9" id="KW-1185">Reference proteome</keyword>
<evidence type="ECO:0000256" key="3">
    <source>
        <dbReference type="ARBA" id="ARBA00022473"/>
    </source>
</evidence>
<evidence type="ECO:0000256" key="4">
    <source>
        <dbReference type="ARBA" id="ARBA00022525"/>
    </source>
</evidence>
<evidence type="ECO:0000256" key="2">
    <source>
        <dbReference type="ARBA" id="ARBA00005683"/>
    </source>
</evidence>
<dbReference type="Pfam" id="PF00110">
    <property type="entry name" value="wnt"/>
    <property type="match status" value="1"/>
</dbReference>
<protein>
    <recommendedName>
        <fullName evidence="8">Protein Wnt</fullName>
    </recommendedName>
</protein>
<name>A0A1I7ZZR2_9BILA</name>
<proteinExistence type="inferred from homology"/>
<evidence type="ECO:0000313" key="10">
    <source>
        <dbReference type="WBParaSite" id="L893_g31235.t2"/>
    </source>
</evidence>
<keyword evidence="6 8" id="KW-0879">Wnt signaling pathway</keyword>
<keyword evidence="7" id="KW-1015">Disulfide bond</keyword>
<sequence>MCRRITELMPIIINAAKETVFGCAKMFAHRRWNCSSLLAVPYLRNDLTKEWIRLSKYLKGVSTMCTFHFLLAYFRLIQSAALSLYN</sequence>
<keyword evidence="3 8" id="KW-0217">Developmental protein</keyword>
<evidence type="ECO:0000256" key="7">
    <source>
        <dbReference type="ARBA" id="ARBA00023157"/>
    </source>
</evidence>
<reference evidence="10" key="1">
    <citation type="submission" date="2016-11" db="UniProtKB">
        <authorList>
            <consortium name="WormBaseParasite"/>
        </authorList>
    </citation>
    <scope>IDENTIFICATION</scope>
</reference>
<evidence type="ECO:0000256" key="1">
    <source>
        <dbReference type="ARBA" id="ARBA00004498"/>
    </source>
</evidence>
<evidence type="ECO:0000256" key="8">
    <source>
        <dbReference type="RuleBase" id="RU003500"/>
    </source>
</evidence>
<dbReference type="InterPro" id="IPR005817">
    <property type="entry name" value="Wnt"/>
</dbReference>
<comment type="function">
    <text evidence="8">Ligand for members of the frizzled family of seven transmembrane receptors.</text>
</comment>
<accession>A0A1I7ZZR2</accession>
<comment type="similarity">
    <text evidence="2 8">Belongs to the Wnt family.</text>
</comment>
<keyword evidence="4" id="KW-0964">Secreted</keyword>
<evidence type="ECO:0000313" key="9">
    <source>
        <dbReference type="Proteomes" id="UP000095287"/>
    </source>
</evidence>
<dbReference type="GO" id="GO:0016055">
    <property type="term" value="P:Wnt signaling pathway"/>
    <property type="evidence" value="ECO:0007669"/>
    <property type="project" value="UniProtKB-KW"/>
</dbReference>
<comment type="subcellular location">
    <subcellularLocation>
        <location evidence="1 8">Secreted</location>
        <location evidence="1 8">Extracellular space</location>
        <location evidence="1 8">Extracellular matrix</location>
    </subcellularLocation>
</comment>
<dbReference type="AlphaFoldDB" id="A0A1I7ZZR2"/>
<keyword evidence="5" id="KW-0272">Extracellular matrix</keyword>
<dbReference type="GO" id="GO:0005102">
    <property type="term" value="F:signaling receptor binding"/>
    <property type="evidence" value="ECO:0007669"/>
    <property type="project" value="InterPro"/>
</dbReference>
<evidence type="ECO:0000256" key="5">
    <source>
        <dbReference type="ARBA" id="ARBA00022530"/>
    </source>
</evidence>
<dbReference type="GO" id="GO:0005576">
    <property type="term" value="C:extracellular region"/>
    <property type="evidence" value="ECO:0007669"/>
    <property type="project" value="InterPro"/>
</dbReference>